<proteinExistence type="predicted"/>
<keyword evidence="2" id="KW-1185">Reference proteome</keyword>
<reference evidence="1 2" key="1">
    <citation type="journal article" date="2020" name="IScience">
        <title>Genome Sequencing of the Endangered Kingdonia uniflora (Circaeasteraceae, Ranunculales) Reveals Potential Mechanisms of Evolutionary Specialization.</title>
        <authorList>
            <person name="Sun Y."/>
            <person name="Deng T."/>
            <person name="Zhang A."/>
            <person name="Moore M.J."/>
            <person name="Landis J.B."/>
            <person name="Lin N."/>
            <person name="Zhang H."/>
            <person name="Zhang X."/>
            <person name="Huang J."/>
            <person name="Zhang X."/>
            <person name="Sun H."/>
            <person name="Wang H."/>
        </authorList>
    </citation>
    <scope>NUCLEOTIDE SEQUENCE [LARGE SCALE GENOMIC DNA]</scope>
    <source>
        <strain evidence="1">TB1705</strain>
        <tissue evidence="1">Leaf</tissue>
    </source>
</reference>
<dbReference type="OrthoDB" id="6017153at2759"/>
<sequence length="156" mass="18638">MYYARLRSRWEELSHFDSFFEWPASAPSKKVHILPSVAENYEKIEEKTRVFQFLTRLNLDFEYARVHQLNKTPFPTFEEAHTYCLSVQSRRSPIPLIPRIPSETSAMAIRYAYPHHHQFLRKLHIHHHLAFLRYQQLPVILAPRIKSVIIVKSEDI</sequence>
<organism evidence="1 2">
    <name type="scientific">Kingdonia uniflora</name>
    <dbReference type="NCBI Taxonomy" id="39325"/>
    <lineage>
        <taxon>Eukaryota</taxon>
        <taxon>Viridiplantae</taxon>
        <taxon>Streptophyta</taxon>
        <taxon>Embryophyta</taxon>
        <taxon>Tracheophyta</taxon>
        <taxon>Spermatophyta</taxon>
        <taxon>Magnoliopsida</taxon>
        <taxon>Ranunculales</taxon>
        <taxon>Circaeasteraceae</taxon>
        <taxon>Kingdonia</taxon>
    </lineage>
</organism>
<dbReference type="Proteomes" id="UP000541444">
    <property type="component" value="Unassembled WGS sequence"/>
</dbReference>
<comment type="caution">
    <text evidence="1">The sequence shown here is derived from an EMBL/GenBank/DDBJ whole genome shotgun (WGS) entry which is preliminary data.</text>
</comment>
<protein>
    <submittedName>
        <fullName evidence="1">Uncharacterized protein</fullName>
    </submittedName>
</protein>
<dbReference type="AlphaFoldDB" id="A0A7J7ND31"/>
<evidence type="ECO:0000313" key="1">
    <source>
        <dbReference type="EMBL" id="KAF6164983.1"/>
    </source>
</evidence>
<dbReference type="EMBL" id="JACGCM010000868">
    <property type="protein sequence ID" value="KAF6164983.1"/>
    <property type="molecule type" value="Genomic_DNA"/>
</dbReference>
<accession>A0A7J7ND31</accession>
<name>A0A7J7ND31_9MAGN</name>
<gene>
    <name evidence="1" type="ORF">GIB67_005352</name>
</gene>
<evidence type="ECO:0000313" key="2">
    <source>
        <dbReference type="Proteomes" id="UP000541444"/>
    </source>
</evidence>